<dbReference type="Gene3D" id="2.60.40.1120">
    <property type="entry name" value="Carboxypeptidase-like, regulatory domain"/>
    <property type="match status" value="1"/>
</dbReference>
<comment type="subcellular location">
    <subcellularLocation>
        <location evidence="1 7">Cell outer membrane</location>
        <topology evidence="1 7">Multi-pass membrane protein</topology>
    </subcellularLocation>
</comment>
<protein>
    <submittedName>
        <fullName evidence="9">TonB-dependent receptor</fullName>
    </submittedName>
</protein>
<feature type="domain" description="TonB-dependent receptor plug" evidence="8">
    <location>
        <begin position="141"/>
        <end position="234"/>
    </location>
</feature>
<gene>
    <name evidence="9" type="ORF">ENW50_06940</name>
</gene>
<dbReference type="InterPro" id="IPR012910">
    <property type="entry name" value="Plug_dom"/>
</dbReference>
<keyword evidence="6 7" id="KW-0998">Cell outer membrane</keyword>
<dbReference type="InterPro" id="IPR008969">
    <property type="entry name" value="CarboxyPept-like_regulatory"/>
</dbReference>
<dbReference type="Gene3D" id="2.40.170.20">
    <property type="entry name" value="TonB-dependent receptor, beta-barrel domain"/>
    <property type="match status" value="1"/>
</dbReference>
<evidence type="ECO:0000256" key="3">
    <source>
        <dbReference type="ARBA" id="ARBA00022452"/>
    </source>
</evidence>
<dbReference type="Pfam" id="PF13620">
    <property type="entry name" value="CarboxypepD_reg"/>
    <property type="match status" value="1"/>
</dbReference>
<evidence type="ECO:0000313" key="9">
    <source>
        <dbReference type="EMBL" id="HGY94407.1"/>
    </source>
</evidence>
<keyword evidence="4 7" id="KW-0812">Transmembrane</keyword>
<keyword evidence="3 7" id="KW-1134">Transmembrane beta strand</keyword>
<proteinExistence type="inferred from homology"/>
<dbReference type="EMBL" id="DTKL01000039">
    <property type="protein sequence ID" value="HGY94407.1"/>
    <property type="molecule type" value="Genomic_DNA"/>
</dbReference>
<keyword evidence="5 7" id="KW-0472">Membrane</keyword>
<evidence type="ECO:0000256" key="1">
    <source>
        <dbReference type="ARBA" id="ARBA00004571"/>
    </source>
</evidence>
<organism evidence="9">
    <name type="scientific">Acidobacterium capsulatum</name>
    <dbReference type="NCBI Taxonomy" id="33075"/>
    <lineage>
        <taxon>Bacteria</taxon>
        <taxon>Pseudomonadati</taxon>
        <taxon>Acidobacteriota</taxon>
        <taxon>Terriglobia</taxon>
        <taxon>Terriglobales</taxon>
        <taxon>Acidobacteriaceae</taxon>
        <taxon>Acidobacterium</taxon>
    </lineage>
</organism>
<evidence type="ECO:0000256" key="5">
    <source>
        <dbReference type="ARBA" id="ARBA00023136"/>
    </source>
</evidence>
<dbReference type="PROSITE" id="PS52016">
    <property type="entry name" value="TONB_DEPENDENT_REC_3"/>
    <property type="match status" value="1"/>
</dbReference>
<sequence>MHRSLQQPYMSHPRLRFPVLLIFLMAAAVLSAQASILIPVNGVVHDPSHRPVRGARVTLKAANSALQFAQTTAADGIFHFASVPVGVYIITVKASGFATRQQTVTLTANSQPVLHFALAVATVQQSTTVHAETSALSPDSMTPTTLISRKTIAQTPGASRTNSLAMITDYVPGAYVVHDMLHIRGGHQLSWLIDGVEIPNTNIASNIGPAIDPKDIDYLDVERGSYEADLGDRTYGMMDVVPRTGFEYDRQGQLVLSGGNYGQTNDQITLGNHTERFAWYLSANANRSSYGLMPPVAHPYHDAENGYGGFNSIIYNPNPNNQLRVVSQLRTDYYQIPYDPNPNDYENQLDPTSQLRDGEHETDGLVALTWVHSFDLLTTLNVSPFYHYNRANYQPGKNDAPAATSSDQTGNYGGLQASIATVLAKNSLKAGLYSYVQHENDFFGSTFADGTPAVAERNRVTGGIAEFYAEDSYKPSPWVTFFGGVRESYFRADVTENYVYPRVGVAVEIPRLHWIFRAFYGRFYQPPPLTSVSGPLLQYAQASNTSFVPLHGERDEEHQFGVTIPLRGWTLAADTFETRANNFLDHSNIGESSIFIPVTINGARVQAWELTLRSPQMWKYGQVHLAYSNQLAQQRGAITGGLICYPPNSPDCAASQAYTPLDHDQRNTLNAGYNAHLPGQSYASINVYYGSGFTNGVQTTQYPGNYLPQHTTVDLAAGKHFGSRYEASITALNVGDSRVLLDNSLTFGGFHYNAPPEVYGEFRYNFHF</sequence>
<dbReference type="AlphaFoldDB" id="A0A7V4XSS0"/>
<dbReference type="Pfam" id="PF07715">
    <property type="entry name" value="Plug"/>
    <property type="match status" value="1"/>
</dbReference>
<dbReference type="SUPFAM" id="SSF49464">
    <property type="entry name" value="Carboxypeptidase regulatory domain-like"/>
    <property type="match status" value="1"/>
</dbReference>
<keyword evidence="2 7" id="KW-0813">Transport</keyword>
<dbReference type="SUPFAM" id="SSF56935">
    <property type="entry name" value="Porins"/>
    <property type="match status" value="1"/>
</dbReference>
<comment type="caution">
    <text evidence="9">The sequence shown here is derived from an EMBL/GenBank/DDBJ whole genome shotgun (WGS) entry which is preliminary data.</text>
</comment>
<name>A0A7V4XSS0_9BACT</name>
<comment type="similarity">
    <text evidence="7">Belongs to the TonB-dependent receptor family.</text>
</comment>
<evidence type="ECO:0000256" key="4">
    <source>
        <dbReference type="ARBA" id="ARBA00022692"/>
    </source>
</evidence>
<dbReference type="InterPro" id="IPR036942">
    <property type="entry name" value="Beta-barrel_TonB_sf"/>
</dbReference>
<dbReference type="GO" id="GO:0009279">
    <property type="term" value="C:cell outer membrane"/>
    <property type="evidence" value="ECO:0007669"/>
    <property type="project" value="UniProtKB-SubCell"/>
</dbReference>
<evidence type="ECO:0000256" key="7">
    <source>
        <dbReference type="PROSITE-ProRule" id="PRU01360"/>
    </source>
</evidence>
<evidence type="ECO:0000259" key="8">
    <source>
        <dbReference type="Pfam" id="PF07715"/>
    </source>
</evidence>
<reference evidence="9" key="1">
    <citation type="journal article" date="2020" name="mSystems">
        <title>Genome- and Community-Level Interaction Insights into Carbon Utilization and Element Cycling Functions of Hydrothermarchaeota in Hydrothermal Sediment.</title>
        <authorList>
            <person name="Zhou Z."/>
            <person name="Liu Y."/>
            <person name="Xu W."/>
            <person name="Pan J."/>
            <person name="Luo Z.H."/>
            <person name="Li M."/>
        </authorList>
    </citation>
    <scope>NUCLEOTIDE SEQUENCE [LARGE SCALE GENOMIC DNA]</scope>
    <source>
        <strain evidence="9">SpSt-855</strain>
    </source>
</reference>
<dbReference type="InterPro" id="IPR039426">
    <property type="entry name" value="TonB-dep_rcpt-like"/>
</dbReference>
<evidence type="ECO:0000256" key="6">
    <source>
        <dbReference type="ARBA" id="ARBA00023237"/>
    </source>
</evidence>
<keyword evidence="9" id="KW-0675">Receptor</keyword>
<evidence type="ECO:0000256" key="2">
    <source>
        <dbReference type="ARBA" id="ARBA00022448"/>
    </source>
</evidence>
<accession>A0A7V4XSS0</accession>